<feature type="non-terminal residue" evidence="3">
    <location>
        <position position="1"/>
    </location>
</feature>
<name>A0AAV5TD58_9BILA</name>
<sequence length="547" mass="61848">LQSMAAVKTSHKRHFSVADAFKCCVSLKKAKKEGDHLERTINYFSNKIKEVERKVVDSTKIVEFLVASNNENLSDNYFLDAKTKKIRTAVVKCNFTDSETLMRSVEDKCKEHKVERIIVSSHATSVQGVLEEAREKNRRHTIVVIEQLESLDMDVFNRLISILAYENLNVSLLICICTSRSAFFSHCSMDNRHLLFAEFFPLASPQDQFDQVAAALTRNDDEKAPKLYLSGALLHFLKHRFLLVDFSLSELKKIVRLAIVENFLKYDEFHAKQEDDDFPDHLPAYWTWFDMLFDLIVEACEGKGVPSQIDLHSELQRDPASFWMENKAIAVLKNWFSSKPWEELCNLIESIALVIKDASPEESKVLSDRAAHLRAAAAAKAAATASTSSDAPPTPSTPSAPAPVKMTMADLLKQNREKKAAAQANGDQLRDAIGEVIRMMRRQLFGWSVHEDYLLMVPEGLKIADLTNQLLTRTDERLAAAYSALAGIDQFKAVPMARWGEMVAGRMDNGEFYDCVAQLERMGAIKDMSKQGRRAVMLQTRPMRSFN</sequence>
<feature type="compositionally biased region" description="Pro residues" evidence="1">
    <location>
        <begin position="392"/>
        <end position="401"/>
    </location>
</feature>
<feature type="domain" description="Origin recognition complex subunit 3 N-terminal" evidence="2">
    <location>
        <begin position="100"/>
        <end position="264"/>
    </location>
</feature>
<keyword evidence="4" id="KW-1185">Reference proteome</keyword>
<protein>
    <recommendedName>
        <fullName evidence="2">Origin recognition complex subunit 3 N-terminal domain-containing protein</fullName>
    </recommendedName>
</protein>
<gene>
    <name evidence="3" type="ORF">PENTCL1PPCAC_12535</name>
</gene>
<dbReference type="Proteomes" id="UP001432027">
    <property type="component" value="Unassembled WGS sequence"/>
</dbReference>
<evidence type="ECO:0000313" key="3">
    <source>
        <dbReference type="EMBL" id="GMS90360.1"/>
    </source>
</evidence>
<organism evidence="3 4">
    <name type="scientific">Pristionchus entomophagus</name>
    <dbReference type="NCBI Taxonomy" id="358040"/>
    <lineage>
        <taxon>Eukaryota</taxon>
        <taxon>Metazoa</taxon>
        <taxon>Ecdysozoa</taxon>
        <taxon>Nematoda</taxon>
        <taxon>Chromadorea</taxon>
        <taxon>Rhabditida</taxon>
        <taxon>Rhabditina</taxon>
        <taxon>Diplogasteromorpha</taxon>
        <taxon>Diplogasteroidea</taxon>
        <taxon>Neodiplogasteridae</taxon>
        <taxon>Pristionchus</taxon>
    </lineage>
</organism>
<comment type="caution">
    <text evidence="3">The sequence shown here is derived from an EMBL/GenBank/DDBJ whole genome shotgun (WGS) entry which is preliminary data.</text>
</comment>
<evidence type="ECO:0000313" key="4">
    <source>
        <dbReference type="Proteomes" id="UP001432027"/>
    </source>
</evidence>
<evidence type="ECO:0000256" key="1">
    <source>
        <dbReference type="SAM" id="MobiDB-lite"/>
    </source>
</evidence>
<feature type="region of interest" description="Disordered" evidence="1">
    <location>
        <begin position="383"/>
        <end position="403"/>
    </location>
</feature>
<proteinExistence type="predicted"/>
<reference evidence="3" key="1">
    <citation type="submission" date="2023-10" db="EMBL/GenBank/DDBJ databases">
        <title>Genome assembly of Pristionchus species.</title>
        <authorList>
            <person name="Yoshida K."/>
            <person name="Sommer R.J."/>
        </authorList>
    </citation>
    <scope>NUCLEOTIDE SEQUENCE</scope>
    <source>
        <strain evidence="3">RS0144</strain>
    </source>
</reference>
<accession>A0AAV5TD58</accession>
<dbReference type="AlphaFoldDB" id="A0AAV5TD58"/>
<evidence type="ECO:0000259" key="2">
    <source>
        <dbReference type="Pfam" id="PF07034"/>
    </source>
</evidence>
<dbReference type="EMBL" id="BTSX01000003">
    <property type="protein sequence ID" value="GMS90360.1"/>
    <property type="molecule type" value="Genomic_DNA"/>
</dbReference>
<dbReference type="Pfam" id="PF07034">
    <property type="entry name" value="ORC3_N"/>
    <property type="match status" value="1"/>
</dbReference>
<dbReference type="InterPro" id="IPR045667">
    <property type="entry name" value="ORC3_N"/>
</dbReference>